<dbReference type="RefSeq" id="WP_007744261.1">
    <property type="nucleotide sequence ID" value="NZ_CM001398.1"/>
</dbReference>
<dbReference type="EMBL" id="AFVZ01000001">
    <property type="protein sequence ID" value="EHN58175.1"/>
    <property type="molecule type" value="Genomic_DNA"/>
</dbReference>
<evidence type="ECO:0000313" key="1">
    <source>
        <dbReference type="EMBL" id="EHN58175.1"/>
    </source>
</evidence>
<accession>G9WIN6</accession>
<keyword evidence="2" id="KW-1185">Reference proteome</keyword>
<sequence length="98" mass="11756">MLTNKQLVAIKMRDLINVVHDMDRDNAYQMRYDDLLAFCGLNEKELLRILRQWTNEGKLDFHGYVDDFGHIIHDEYIYDTFKVSVPNTTALWQKYDKK</sequence>
<name>G9WIN6_9LACO</name>
<reference evidence="1 2" key="1">
    <citation type="journal article" date="2012" name="PLoS ONE">
        <title>Functional divergence in the genus oenococcus as predicted by genome sequencing of the newly-described species, Oenococcus kitaharae.</title>
        <authorList>
            <person name="Borneman A.R."/>
            <person name="McCarthy J.M."/>
            <person name="Chambers P.J."/>
            <person name="Bartowsky E.J."/>
        </authorList>
    </citation>
    <scope>NUCLEOTIDE SEQUENCE [LARGE SCALE GENOMIC DNA]</scope>
    <source>
        <strain evidence="2">DSM17330</strain>
    </source>
</reference>
<dbReference type="PATRIC" id="fig|1045004.4.peg.47"/>
<protein>
    <submittedName>
        <fullName evidence="1">Uncharacterized protein</fullName>
    </submittedName>
</protein>
<dbReference type="OrthoDB" id="2151890at2"/>
<gene>
    <name evidence="1" type="ORF">OKIT_0046</name>
</gene>
<proteinExistence type="predicted"/>
<dbReference type="AlphaFoldDB" id="G9WIN6"/>
<dbReference type="Proteomes" id="UP000004959">
    <property type="component" value="Chromosome"/>
</dbReference>
<dbReference type="HOGENOM" id="CLU_2331006_0_0_9"/>
<comment type="caution">
    <text evidence="1">The sequence shown here is derived from an EMBL/GenBank/DDBJ whole genome shotgun (WGS) entry which is preliminary data.</text>
</comment>
<organism evidence="1 2">
    <name type="scientific">Oenococcus kitaharae DSM 17330</name>
    <dbReference type="NCBI Taxonomy" id="1045004"/>
    <lineage>
        <taxon>Bacteria</taxon>
        <taxon>Bacillati</taxon>
        <taxon>Bacillota</taxon>
        <taxon>Bacilli</taxon>
        <taxon>Lactobacillales</taxon>
        <taxon>Lactobacillaceae</taxon>
        <taxon>Oenococcus</taxon>
    </lineage>
</organism>
<evidence type="ECO:0000313" key="2">
    <source>
        <dbReference type="Proteomes" id="UP000004959"/>
    </source>
</evidence>